<dbReference type="RefSeq" id="WP_066392542.1">
    <property type="nucleotide sequence ID" value="NZ_CP015378.1"/>
</dbReference>
<evidence type="ECO:0008006" key="3">
    <source>
        <dbReference type="Google" id="ProtNLM"/>
    </source>
</evidence>
<organism evidence="1 2">
    <name type="scientific">Fictibacillus phosphorivorans</name>
    <dbReference type="NCBI Taxonomy" id="1221500"/>
    <lineage>
        <taxon>Bacteria</taxon>
        <taxon>Bacillati</taxon>
        <taxon>Bacillota</taxon>
        <taxon>Bacilli</taxon>
        <taxon>Bacillales</taxon>
        <taxon>Fictibacillaceae</taxon>
        <taxon>Fictibacillus</taxon>
    </lineage>
</organism>
<proteinExistence type="predicted"/>
<sequence>MFIFSYVLIFTILNIIAVTRTPEKHTEWLEKNGWEIDTYFPLKQAFASPIYSESLDTYRLADVHTKGFKKGNVDQYTYRLKGDCGNHYLEAVLLTHYEEIIGSYIRLSESNPGVIKMMNQPVFMKQICQRQ</sequence>
<reference evidence="1 2" key="1">
    <citation type="submission" date="2016-04" db="EMBL/GenBank/DDBJ databases">
        <title>Complete genome sequence of Fictibacillus phosphorivorans G25-29, a strain toxic to nematodes.</title>
        <authorList>
            <person name="Zheng Z."/>
        </authorList>
    </citation>
    <scope>NUCLEOTIDE SEQUENCE [LARGE SCALE GENOMIC DNA]</scope>
    <source>
        <strain evidence="1 2">G25-29</strain>
    </source>
</reference>
<gene>
    <name evidence="1" type="ORF">ABE65_006305</name>
</gene>
<evidence type="ECO:0000313" key="2">
    <source>
        <dbReference type="Proteomes" id="UP000076623"/>
    </source>
</evidence>
<accession>A0A160ILZ4</accession>
<dbReference type="EMBL" id="CP015378">
    <property type="protein sequence ID" value="ANC76432.1"/>
    <property type="molecule type" value="Genomic_DNA"/>
</dbReference>
<protein>
    <recommendedName>
        <fullName evidence="3">DUF4830 domain-containing protein</fullName>
    </recommendedName>
</protein>
<dbReference type="AlphaFoldDB" id="A0A160ILZ4"/>
<dbReference type="KEGG" id="fpn:ABE65_006305"/>
<evidence type="ECO:0000313" key="1">
    <source>
        <dbReference type="EMBL" id="ANC76432.1"/>
    </source>
</evidence>
<dbReference type="Proteomes" id="UP000076623">
    <property type="component" value="Chromosome"/>
</dbReference>
<keyword evidence="2" id="KW-1185">Reference proteome</keyword>
<name>A0A160ILZ4_9BACL</name>